<organism evidence="1 2">
    <name type="scientific">Candidatus Falkowbacteria bacterium HGW-Falkowbacteria-1</name>
    <dbReference type="NCBI Taxonomy" id="2013768"/>
    <lineage>
        <taxon>Bacteria</taxon>
        <taxon>Candidatus Falkowiibacteriota</taxon>
    </lineage>
</organism>
<accession>A0A2N2E9E1</accession>
<dbReference type="EMBL" id="PHAI01000002">
    <property type="protein sequence ID" value="PKM91292.1"/>
    <property type="molecule type" value="Genomic_DNA"/>
</dbReference>
<name>A0A2N2E9E1_9BACT</name>
<dbReference type="AlphaFoldDB" id="A0A2N2E9E1"/>
<reference evidence="1 2" key="1">
    <citation type="journal article" date="2017" name="ISME J.">
        <title>Potential for microbial H2 and metal transformations associated with novel bacteria and archaea in deep terrestrial subsurface sediments.</title>
        <authorList>
            <person name="Hernsdorf A.W."/>
            <person name="Amano Y."/>
            <person name="Miyakawa K."/>
            <person name="Ise K."/>
            <person name="Suzuki Y."/>
            <person name="Anantharaman K."/>
            <person name="Probst A."/>
            <person name="Burstein D."/>
            <person name="Thomas B.C."/>
            <person name="Banfield J.F."/>
        </authorList>
    </citation>
    <scope>NUCLEOTIDE SEQUENCE [LARGE SCALE GENOMIC DNA]</scope>
    <source>
        <strain evidence="1">HGW-Falkowbacteria-1</strain>
    </source>
</reference>
<dbReference type="Gene3D" id="3.20.20.150">
    <property type="entry name" value="Divalent-metal-dependent TIM barrel enzymes"/>
    <property type="match status" value="1"/>
</dbReference>
<gene>
    <name evidence="1" type="ORF">CVU82_01690</name>
</gene>
<sequence>MTIGFSDGVLHNLFNQESDRHKAGYLKYINFNAVELHCINESLMDEMINNLDNKLYSEFLYISLHAPAFSWNNDKNISLLKKIRLIFVKFNIKNVVIHPDEIKDWSIFEKFKDLPLSLENMDRDKKAYKNIKSLKEIINKYGFMLTLDLNHCYDNDETMILAEDFQDEFKDKIVEYHISGYDKEKKHTTLFDKSEQIRIINSIKFKNIPIIIESCFNKAYDVKKEYKYIEDCLRTRLT</sequence>
<comment type="caution">
    <text evidence="1">The sequence shown here is derived from an EMBL/GenBank/DDBJ whole genome shotgun (WGS) entry which is preliminary data.</text>
</comment>
<dbReference type="SUPFAM" id="SSF51658">
    <property type="entry name" value="Xylose isomerase-like"/>
    <property type="match status" value="1"/>
</dbReference>
<dbReference type="Proteomes" id="UP000233517">
    <property type="component" value="Unassembled WGS sequence"/>
</dbReference>
<evidence type="ECO:0000313" key="2">
    <source>
        <dbReference type="Proteomes" id="UP000233517"/>
    </source>
</evidence>
<proteinExistence type="predicted"/>
<dbReference type="InterPro" id="IPR036237">
    <property type="entry name" value="Xyl_isomerase-like_sf"/>
</dbReference>
<protein>
    <recommendedName>
        <fullName evidence="3">Xylose isomerase-like TIM barrel domain-containing protein</fullName>
    </recommendedName>
</protein>
<evidence type="ECO:0008006" key="3">
    <source>
        <dbReference type="Google" id="ProtNLM"/>
    </source>
</evidence>
<evidence type="ECO:0000313" key="1">
    <source>
        <dbReference type="EMBL" id="PKM91292.1"/>
    </source>
</evidence>